<evidence type="ECO:0000259" key="4">
    <source>
        <dbReference type="Pfam" id="PF07987"/>
    </source>
</evidence>
<organism evidence="5 6">
    <name type="scientific">Myceligenerans crystallogenes</name>
    <dbReference type="NCBI Taxonomy" id="316335"/>
    <lineage>
        <taxon>Bacteria</taxon>
        <taxon>Bacillati</taxon>
        <taxon>Actinomycetota</taxon>
        <taxon>Actinomycetes</taxon>
        <taxon>Micrococcales</taxon>
        <taxon>Promicromonosporaceae</taxon>
        <taxon>Myceligenerans</taxon>
    </lineage>
</organism>
<dbReference type="Gene3D" id="2.60.40.2230">
    <property type="entry name" value="Uncharacterised protein YcnI-like PF07987, DUF1775"/>
    <property type="match status" value="1"/>
</dbReference>
<dbReference type="Pfam" id="PF07987">
    <property type="entry name" value="DUF1775"/>
    <property type="match status" value="2"/>
</dbReference>
<comment type="caution">
    <text evidence="5">The sequence shown here is derived from an EMBL/GenBank/DDBJ whole genome shotgun (WGS) entry which is preliminary data.</text>
</comment>
<dbReference type="EMBL" id="BAAANL010000002">
    <property type="protein sequence ID" value="GAA1855735.1"/>
    <property type="molecule type" value="Genomic_DNA"/>
</dbReference>
<reference evidence="6" key="1">
    <citation type="journal article" date="2019" name="Int. J. Syst. Evol. Microbiol.">
        <title>The Global Catalogue of Microorganisms (GCM) 10K type strain sequencing project: providing services to taxonomists for standard genome sequencing and annotation.</title>
        <authorList>
            <consortium name="The Broad Institute Genomics Platform"/>
            <consortium name="The Broad Institute Genome Sequencing Center for Infectious Disease"/>
            <person name="Wu L."/>
            <person name="Ma J."/>
        </authorList>
    </citation>
    <scope>NUCLEOTIDE SEQUENCE [LARGE SCALE GENOMIC DNA]</scope>
    <source>
        <strain evidence="6">JCM 14326</strain>
    </source>
</reference>
<name>A0ABP4ZJR5_9MICO</name>
<keyword evidence="6" id="KW-1185">Reference proteome</keyword>
<evidence type="ECO:0000256" key="2">
    <source>
        <dbReference type="SAM" id="Phobius"/>
    </source>
</evidence>
<keyword evidence="2" id="KW-0472">Membrane</keyword>
<sequence>MRPTAARGPGVAVAATALLLMPAAPASAHVSIGEVAPNGDGTTTLTFVFDHGCEGSPTYALHMDVPEGVEALSAGTLPEGWNADVQPQHVAWTGQPVQDGDTATMTLDVRVTGRPGQSFAFPTQQVCIEGHAEWTDPDPSGEMPAPAFVATGASIGESAAPPAGTPSAPAPGASPAPAAAPADATIPTGPLIAGVAGIAAAAGIAGAWVTARRRRA</sequence>
<feature type="chain" id="PRO_5046727395" description="YncI copper-binding domain-containing protein" evidence="3">
    <location>
        <begin position="29"/>
        <end position="216"/>
    </location>
</feature>
<feature type="transmembrane region" description="Helical" evidence="2">
    <location>
        <begin position="191"/>
        <end position="211"/>
    </location>
</feature>
<dbReference type="RefSeq" id="WP_344100355.1">
    <property type="nucleotide sequence ID" value="NZ_BAAANL010000002.1"/>
</dbReference>
<feature type="domain" description="YncI copper-binding" evidence="4">
    <location>
        <begin position="29"/>
        <end position="87"/>
    </location>
</feature>
<evidence type="ECO:0000256" key="3">
    <source>
        <dbReference type="SAM" id="SignalP"/>
    </source>
</evidence>
<keyword evidence="2" id="KW-0812">Transmembrane</keyword>
<keyword evidence="3" id="KW-0732">Signal</keyword>
<gene>
    <name evidence="5" type="ORF">GCM10009751_10840</name>
</gene>
<protein>
    <recommendedName>
        <fullName evidence="4">YncI copper-binding domain-containing protein</fullName>
    </recommendedName>
</protein>
<keyword evidence="2" id="KW-1133">Transmembrane helix</keyword>
<dbReference type="InterPro" id="IPR012533">
    <property type="entry name" value="YcnI-copper_dom"/>
</dbReference>
<evidence type="ECO:0000313" key="6">
    <source>
        <dbReference type="Proteomes" id="UP001501094"/>
    </source>
</evidence>
<proteinExistence type="predicted"/>
<feature type="signal peptide" evidence="3">
    <location>
        <begin position="1"/>
        <end position="28"/>
    </location>
</feature>
<evidence type="ECO:0000313" key="5">
    <source>
        <dbReference type="EMBL" id="GAA1855735.1"/>
    </source>
</evidence>
<accession>A0ABP4ZJR5</accession>
<evidence type="ECO:0000256" key="1">
    <source>
        <dbReference type="SAM" id="MobiDB-lite"/>
    </source>
</evidence>
<dbReference type="InterPro" id="IPR038507">
    <property type="entry name" value="YcnI-like_sf"/>
</dbReference>
<feature type="region of interest" description="Disordered" evidence="1">
    <location>
        <begin position="155"/>
        <end position="181"/>
    </location>
</feature>
<dbReference type="Proteomes" id="UP001501094">
    <property type="component" value="Unassembled WGS sequence"/>
</dbReference>
<feature type="compositionally biased region" description="Low complexity" evidence="1">
    <location>
        <begin position="158"/>
        <end position="167"/>
    </location>
</feature>
<feature type="domain" description="YncI copper-binding" evidence="4">
    <location>
        <begin position="88"/>
        <end position="147"/>
    </location>
</feature>